<dbReference type="EMBL" id="CABVLI010000042">
    <property type="protein sequence ID" value="VVT21502.1"/>
    <property type="molecule type" value="Genomic_DNA"/>
</dbReference>
<reference evidence="1 2" key="1">
    <citation type="submission" date="2019-09" db="EMBL/GenBank/DDBJ databases">
        <authorList>
            <person name="Dittami M. S."/>
        </authorList>
    </citation>
    <scope>NUCLEOTIDE SEQUENCE [LARGE SCALE GENOMIC DNA]</scope>
    <source>
        <strain evidence="1">SPHINGO391</strain>
    </source>
</reference>
<proteinExistence type="predicted"/>
<name>A0A5E7ZQM5_9SPHN</name>
<evidence type="ECO:0000313" key="1">
    <source>
        <dbReference type="EMBL" id="VVT21502.1"/>
    </source>
</evidence>
<protein>
    <submittedName>
        <fullName evidence="1">Uncharacterized protein</fullName>
    </submittedName>
</protein>
<dbReference type="Proteomes" id="UP000326857">
    <property type="component" value="Unassembled WGS sequence"/>
</dbReference>
<evidence type="ECO:0000313" key="2">
    <source>
        <dbReference type="Proteomes" id="UP000326857"/>
    </source>
</evidence>
<accession>A0A5E7ZQM5</accession>
<sequence>MVSFRARGCTILTNRYMASKPVALQATYDLTQDDIGSEAFPMTVAEAFRLYLCSRLSYIRSYG</sequence>
<gene>
    <name evidence="1" type="ORF">SPHINGO391_470210</name>
</gene>
<organism evidence="1 2">
    <name type="scientific">Sphingomonas aurantiaca</name>
    <dbReference type="NCBI Taxonomy" id="185949"/>
    <lineage>
        <taxon>Bacteria</taxon>
        <taxon>Pseudomonadati</taxon>
        <taxon>Pseudomonadota</taxon>
        <taxon>Alphaproteobacteria</taxon>
        <taxon>Sphingomonadales</taxon>
        <taxon>Sphingomonadaceae</taxon>
        <taxon>Sphingomonas</taxon>
    </lineage>
</organism>
<dbReference type="AlphaFoldDB" id="A0A5E7ZQM5"/>